<reference evidence="2" key="1">
    <citation type="journal article" date="2019" name="Int. J. Syst. Evol. Microbiol.">
        <title>The Global Catalogue of Microorganisms (GCM) 10K type strain sequencing project: providing services to taxonomists for standard genome sequencing and annotation.</title>
        <authorList>
            <consortium name="The Broad Institute Genomics Platform"/>
            <consortium name="The Broad Institute Genome Sequencing Center for Infectious Disease"/>
            <person name="Wu L."/>
            <person name="Ma J."/>
        </authorList>
    </citation>
    <scope>NUCLEOTIDE SEQUENCE [LARGE SCALE GENOMIC DNA]</scope>
    <source>
        <strain evidence="2">KCTC 52232</strain>
    </source>
</reference>
<dbReference type="Proteomes" id="UP001597601">
    <property type="component" value="Unassembled WGS sequence"/>
</dbReference>
<proteinExistence type="predicted"/>
<accession>A0ABW5XT20</accession>
<evidence type="ECO:0000313" key="1">
    <source>
        <dbReference type="EMBL" id="MFD2866299.1"/>
    </source>
</evidence>
<protein>
    <submittedName>
        <fullName evidence="1">Uncharacterized protein</fullName>
    </submittedName>
</protein>
<organism evidence="1 2">
    <name type="scientific">Mucilaginibacter antarcticus</name>
    <dbReference type="NCBI Taxonomy" id="1855725"/>
    <lineage>
        <taxon>Bacteria</taxon>
        <taxon>Pseudomonadati</taxon>
        <taxon>Bacteroidota</taxon>
        <taxon>Sphingobacteriia</taxon>
        <taxon>Sphingobacteriales</taxon>
        <taxon>Sphingobacteriaceae</taxon>
        <taxon>Mucilaginibacter</taxon>
    </lineage>
</organism>
<dbReference type="EMBL" id="JBHUON010000024">
    <property type="protein sequence ID" value="MFD2866299.1"/>
    <property type="molecule type" value="Genomic_DNA"/>
</dbReference>
<dbReference type="RefSeq" id="WP_377129806.1">
    <property type="nucleotide sequence ID" value="NZ_JBHUON010000024.1"/>
</dbReference>
<sequence>MMITLLIVTLQIVLLLTATLLPLKGRRAAKKIIFFIDRDTSDAQLAVNKHGVLERITVADPQRNKNI</sequence>
<keyword evidence="2" id="KW-1185">Reference proteome</keyword>
<comment type="caution">
    <text evidence="1">The sequence shown here is derived from an EMBL/GenBank/DDBJ whole genome shotgun (WGS) entry which is preliminary data.</text>
</comment>
<gene>
    <name evidence="1" type="ORF">ACFSYC_16505</name>
</gene>
<name>A0ABW5XT20_9SPHI</name>
<evidence type="ECO:0000313" key="2">
    <source>
        <dbReference type="Proteomes" id="UP001597601"/>
    </source>
</evidence>